<dbReference type="PROSITE" id="PS50931">
    <property type="entry name" value="HTH_LYSR"/>
    <property type="match status" value="1"/>
</dbReference>
<dbReference type="RefSeq" id="WP_274232457.1">
    <property type="nucleotide sequence ID" value="NZ_BAABHQ010000008.1"/>
</dbReference>
<evidence type="ECO:0000256" key="2">
    <source>
        <dbReference type="ARBA" id="ARBA00023015"/>
    </source>
</evidence>
<keyword evidence="3" id="KW-0238">DNA-binding</keyword>
<dbReference type="InterPro" id="IPR036388">
    <property type="entry name" value="WH-like_DNA-bd_sf"/>
</dbReference>
<proteinExistence type="inferred from homology"/>
<evidence type="ECO:0000256" key="3">
    <source>
        <dbReference type="ARBA" id="ARBA00023125"/>
    </source>
</evidence>
<evidence type="ECO:0000256" key="4">
    <source>
        <dbReference type="ARBA" id="ARBA00023163"/>
    </source>
</evidence>
<dbReference type="PANTHER" id="PTHR30537">
    <property type="entry name" value="HTH-TYPE TRANSCRIPTIONAL REGULATOR"/>
    <property type="match status" value="1"/>
</dbReference>
<dbReference type="InterPro" id="IPR005119">
    <property type="entry name" value="LysR_subst-bd"/>
</dbReference>
<name>A0ABP9EID4_9PSEU</name>
<comment type="similarity">
    <text evidence="1">Belongs to the LysR transcriptional regulatory family.</text>
</comment>
<dbReference type="Pfam" id="PF00126">
    <property type="entry name" value="HTH_1"/>
    <property type="match status" value="1"/>
</dbReference>
<reference evidence="7" key="1">
    <citation type="journal article" date="2019" name="Int. J. Syst. Evol. Microbiol.">
        <title>The Global Catalogue of Microorganisms (GCM) 10K type strain sequencing project: providing services to taxonomists for standard genome sequencing and annotation.</title>
        <authorList>
            <consortium name="The Broad Institute Genomics Platform"/>
            <consortium name="The Broad Institute Genome Sequencing Center for Infectious Disease"/>
            <person name="Wu L."/>
            <person name="Ma J."/>
        </authorList>
    </citation>
    <scope>NUCLEOTIDE SEQUENCE [LARGE SCALE GENOMIC DNA]</scope>
    <source>
        <strain evidence="7">JCM 17983</strain>
    </source>
</reference>
<evidence type="ECO:0000256" key="1">
    <source>
        <dbReference type="ARBA" id="ARBA00009437"/>
    </source>
</evidence>
<keyword evidence="4" id="KW-0804">Transcription</keyword>
<comment type="caution">
    <text evidence="6">The sequence shown here is derived from an EMBL/GenBank/DDBJ whole genome shotgun (WGS) entry which is preliminary data.</text>
</comment>
<protein>
    <submittedName>
        <fullName evidence="6">Transcriptional regulator GcvA</fullName>
    </submittedName>
</protein>
<dbReference type="Pfam" id="PF03466">
    <property type="entry name" value="LysR_substrate"/>
    <property type="match status" value="1"/>
</dbReference>
<dbReference type="InterPro" id="IPR058163">
    <property type="entry name" value="LysR-type_TF_proteobact-type"/>
</dbReference>
<accession>A0ABP9EID4</accession>
<feature type="domain" description="HTH lysR-type" evidence="5">
    <location>
        <begin position="6"/>
        <end position="63"/>
    </location>
</feature>
<dbReference type="InterPro" id="IPR036390">
    <property type="entry name" value="WH_DNA-bd_sf"/>
</dbReference>
<dbReference type="SUPFAM" id="SSF53850">
    <property type="entry name" value="Periplasmic binding protein-like II"/>
    <property type="match status" value="1"/>
</dbReference>
<sequence length="303" mass="32700">MRDPLPPLPGVQAFEAAARLGSFAAAAGELHLSPAAVSQRVRSLETHLGVPLFERLARSVELTELGRAYLPSVRESLDDLAVATGGLFAPARREQLTVRTQVSYATTWLAPHLHLFRAEHPEIDLRLVSAVWSEALTLGEVHVDVHQGRGAWPGVHARLLHHDDAVVVHGPGHVERYGPVRDAADLAARPRVQVLGFDDVWQRLLPTGPAGPAITVDTTVVALELVAAGDASAVVPERFARSAVRAGRVDLALAEAFPMRQAHYLLRPVDDPRPSAQARVFLDWLADLDDHVPALPMPAEDGG</sequence>
<dbReference type="SUPFAM" id="SSF46785">
    <property type="entry name" value="Winged helix' DNA-binding domain"/>
    <property type="match status" value="1"/>
</dbReference>
<dbReference type="EMBL" id="BAABHQ010000008">
    <property type="protein sequence ID" value="GAA4879798.1"/>
    <property type="molecule type" value="Genomic_DNA"/>
</dbReference>
<dbReference type="Proteomes" id="UP001500457">
    <property type="component" value="Unassembled WGS sequence"/>
</dbReference>
<evidence type="ECO:0000259" key="5">
    <source>
        <dbReference type="PROSITE" id="PS50931"/>
    </source>
</evidence>
<evidence type="ECO:0000313" key="7">
    <source>
        <dbReference type="Proteomes" id="UP001500457"/>
    </source>
</evidence>
<dbReference type="Gene3D" id="3.40.190.10">
    <property type="entry name" value="Periplasmic binding protein-like II"/>
    <property type="match status" value="2"/>
</dbReference>
<dbReference type="PRINTS" id="PR00039">
    <property type="entry name" value="HTHLYSR"/>
</dbReference>
<keyword evidence="2" id="KW-0805">Transcription regulation</keyword>
<dbReference type="Gene3D" id="1.10.10.10">
    <property type="entry name" value="Winged helix-like DNA-binding domain superfamily/Winged helix DNA-binding domain"/>
    <property type="match status" value="1"/>
</dbReference>
<evidence type="ECO:0000313" key="6">
    <source>
        <dbReference type="EMBL" id="GAA4879798.1"/>
    </source>
</evidence>
<dbReference type="InterPro" id="IPR000847">
    <property type="entry name" value="LysR_HTH_N"/>
</dbReference>
<dbReference type="PANTHER" id="PTHR30537:SF79">
    <property type="entry name" value="TRANSCRIPTIONAL REGULATOR-RELATED"/>
    <property type="match status" value="1"/>
</dbReference>
<organism evidence="6 7">
    <name type="scientific">Actinomycetospora straminea</name>
    <dbReference type="NCBI Taxonomy" id="663607"/>
    <lineage>
        <taxon>Bacteria</taxon>
        <taxon>Bacillati</taxon>
        <taxon>Actinomycetota</taxon>
        <taxon>Actinomycetes</taxon>
        <taxon>Pseudonocardiales</taxon>
        <taxon>Pseudonocardiaceae</taxon>
        <taxon>Actinomycetospora</taxon>
    </lineage>
</organism>
<keyword evidence="7" id="KW-1185">Reference proteome</keyword>
<gene>
    <name evidence="6" type="ORF">GCM10023203_33070</name>
</gene>